<dbReference type="RefSeq" id="WP_322447201.1">
    <property type="nucleotide sequence ID" value="NZ_JAXOFX010000009.1"/>
</dbReference>
<accession>A0ABU5J0I9</accession>
<evidence type="ECO:0000259" key="3">
    <source>
        <dbReference type="SMART" id="SM00829"/>
    </source>
</evidence>
<evidence type="ECO:0000256" key="2">
    <source>
        <dbReference type="ARBA" id="ARBA00023002"/>
    </source>
</evidence>
<name>A0ABU5J0I9_9BACI</name>
<dbReference type="EMBL" id="JAXOFX010000009">
    <property type="protein sequence ID" value="MDZ5472901.1"/>
    <property type="molecule type" value="Genomic_DNA"/>
</dbReference>
<sequence>MKIVKYYNHGGPEVLVLEEVPVPMPGTGEVVIKVSYFSINYSEIQQRKGIYPIPSSLPATMGQWGVVTGEIVDIGDEVDSLLLGANVLTQVPSGSYAEYVVVPSYLLIPLPAELDSVLATALPTQGQTAYHALKTVGKLSNSETVMIHAASGGVGNIAIQMAEAFGAKKIIATASSHEKLDVALSLGAHIAINYSSPNWSDEVLAQTGGKGVDLVLSSVGGTVLRESTKVLSTFGRLLYFGSSSSENHHWDDLNLVSILSNKTFIGFNIAHLLTNRPELVREGLESMFGLMIAGQLKPKVSQIFSLDEVGQAHALIESRKNIGTVVIKP</sequence>
<evidence type="ECO:0000313" key="4">
    <source>
        <dbReference type="EMBL" id="MDZ5472901.1"/>
    </source>
</evidence>
<comment type="caution">
    <text evidence="4">The sequence shown here is derived from an EMBL/GenBank/DDBJ whole genome shotgun (WGS) entry which is preliminary data.</text>
</comment>
<dbReference type="InterPro" id="IPR020843">
    <property type="entry name" value="ER"/>
</dbReference>
<dbReference type="InterPro" id="IPR013154">
    <property type="entry name" value="ADH-like_N"/>
</dbReference>
<proteinExistence type="predicted"/>
<evidence type="ECO:0000256" key="1">
    <source>
        <dbReference type="ARBA" id="ARBA00022857"/>
    </source>
</evidence>
<dbReference type="InterPro" id="IPR011032">
    <property type="entry name" value="GroES-like_sf"/>
</dbReference>
<dbReference type="PANTHER" id="PTHR48106">
    <property type="entry name" value="QUINONE OXIDOREDUCTASE PIG3-RELATED"/>
    <property type="match status" value="1"/>
</dbReference>
<gene>
    <name evidence="4" type="ORF">SM124_14300</name>
</gene>
<reference evidence="4 5" key="1">
    <citation type="submission" date="2023-11" db="EMBL/GenBank/DDBJ databases">
        <title>Bacillus jintuensis, isolated from a mudflat on the Beibu Gulf coast.</title>
        <authorList>
            <person name="Li M."/>
        </authorList>
    </citation>
    <scope>NUCLEOTIDE SEQUENCE [LARGE SCALE GENOMIC DNA]</scope>
    <source>
        <strain evidence="4 5">31A1R</strain>
    </source>
</reference>
<dbReference type="InterPro" id="IPR013149">
    <property type="entry name" value="ADH-like_C"/>
</dbReference>
<keyword evidence="2" id="KW-0560">Oxidoreductase</keyword>
<keyword evidence="5" id="KW-1185">Reference proteome</keyword>
<dbReference type="Pfam" id="PF08240">
    <property type="entry name" value="ADH_N"/>
    <property type="match status" value="1"/>
</dbReference>
<dbReference type="SUPFAM" id="SSF50129">
    <property type="entry name" value="GroES-like"/>
    <property type="match status" value="1"/>
</dbReference>
<organism evidence="4 5">
    <name type="scientific">Robertmurraya mangrovi</name>
    <dbReference type="NCBI Taxonomy" id="3098077"/>
    <lineage>
        <taxon>Bacteria</taxon>
        <taxon>Bacillati</taxon>
        <taxon>Bacillota</taxon>
        <taxon>Bacilli</taxon>
        <taxon>Bacillales</taxon>
        <taxon>Bacillaceae</taxon>
        <taxon>Robertmurraya</taxon>
    </lineage>
</organism>
<keyword evidence="1" id="KW-0521">NADP</keyword>
<dbReference type="Pfam" id="PF00107">
    <property type="entry name" value="ADH_zinc_N"/>
    <property type="match status" value="1"/>
</dbReference>
<feature type="domain" description="Enoyl reductase (ER)" evidence="3">
    <location>
        <begin position="10"/>
        <end position="327"/>
    </location>
</feature>
<protein>
    <submittedName>
        <fullName evidence="4">Zinc-binding dehydrogenase</fullName>
    </submittedName>
</protein>
<dbReference type="InterPro" id="IPR036291">
    <property type="entry name" value="NAD(P)-bd_dom_sf"/>
</dbReference>
<dbReference type="SMART" id="SM00829">
    <property type="entry name" value="PKS_ER"/>
    <property type="match status" value="1"/>
</dbReference>
<evidence type="ECO:0000313" key="5">
    <source>
        <dbReference type="Proteomes" id="UP001290455"/>
    </source>
</evidence>
<dbReference type="Gene3D" id="3.40.50.720">
    <property type="entry name" value="NAD(P)-binding Rossmann-like Domain"/>
    <property type="match status" value="1"/>
</dbReference>
<dbReference type="SUPFAM" id="SSF51735">
    <property type="entry name" value="NAD(P)-binding Rossmann-fold domains"/>
    <property type="match status" value="1"/>
</dbReference>
<dbReference type="Gene3D" id="3.90.180.10">
    <property type="entry name" value="Medium-chain alcohol dehydrogenases, catalytic domain"/>
    <property type="match status" value="1"/>
</dbReference>
<dbReference type="Proteomes" id="UP001290455">
    <property type="component" value="Unassembled WGS sequence"/>
</dbReference>